<keyword evidence="5 7" id="KW-0472">Membrane</keyword>
<dbReference type="PANTHER" id="PTHR30482">
    <property type="entry name" value="HIGH-AFFINITY BRANCHED-CHAIN AMINO ACID TRANSPORT SYSTEM PERMEASE"/>
    <property type="match status" value="1"/>
</dbReference>
<evidence type="ECO:0000256" key="3">
    <source>
        <dbReference type="ARBA" id="ARBA00022692"/>
    </source>
</evidence>
<dbReference type="InterPro" id="IPR043428">
    <property type="entry name" value="LivM-like"/>
</dbReference>
<evidence type="ECO:0000256" key="2">
    <source>
        <dbReference type="ARBA" id="ARBA00022475"/>
    </source>
</evidence>
<evidence type="ECO:0000256" key="4">
    <source>
        <dbReference type="ARBA" id="ARBA00022989"/>
    </source>
</evidence>
<reference evidence="9" key="1">
    <citation type="submission" date="2016-06" db="EMBL/GenBank/DDBJ databases">
        <authorList>
            <person name="Varghese N."/>
        </authorList>
    </citation>
    <scope>NUCLEOTIDE SEQUENCE [LARGE SCALE GENOMIC DNA]</scope>
    <source>
        <strain evidence="9">DSM 46123</strain>
    </source>
</reference>
<dbReference type="GO" id="GO:0005886">
    <property type="term" value="C:plasma membrane"/>
    <property type="evidence" value="ECO:0007669"/>
    <property type="project" value="UniProtKB-SubCell"/>
</dbReference>
<proteinExistence type="predicted"/>
<evidence type="ECO:0000256" key="6">
    <source>
        <dbReference type="SAM" id="MobiDB-lite"/>
    </source>
</evidence>
<gene>
    <name evidence="8" type="ORF">GA0074694_5530</name>
</gene>
<evidence type="ECO:0000256" key="7">
    <source>
        <dbReference type="SAM" id="Phobius"/>
    </source>
</evidence>
<feature type="compositionally biased region" description="Basic and acidic residues" evidence="6">
    <location>
        <begin position="256"/>
        <end position="268"/>
    </location>
</feature>
<evidence type="ECO:0000313" key="8">
    <source>
        <dbReference type="EMBL" id="SCL29875.1"/>
    </source>
</evidence>
<evidence type="ECO:0000256" key="1">
    <source>
        <dbReference type="ARBA" id="ARBA00004651"/>
    </source>
</evidence>
<evidence type="ECO:0000256" key="5">
    <source>
        <dbReference type="ARBA" id="ARBA00023136"/>
    </source>
</evidence>
<keyword evidence="4 7" id="KW-1133">Transmembrane helix</keyword>
<evidence type="ECO:0000313" key="9">
    <source>
        <dbReference type="Proteomes" id="UP000198906"/>
    </source>
</evidence>
<feature type="region of interest" description="Disordered" evidence="6">
    <location>
        <begin position="347"/>
        <end position="369"/>
    </location>
</feature>
<feature type="transmembrane region" description="Helical" evidence="7">
    <location>
        <begin position="27"/>
        <end position="44"/>
    </location>
</feature>
<protein>
    <submittedName>
        <fullName evidence="8">Branched-chain amino acid transport system / permease component</fullName>
    </submittedName>
</protein>
<accession>A0A1C6SKL2</accession>
<keyword evidence="3 7" id="KW-0812">Transmembrane</keyword>
<comment type="subcellular location">
    <subcellularLocation>
        <location evidence="1">Cell membrane</location>
        <topology evidence="1">Multi-pass membrane protein</topology>
    </subcellularLocation>
</comment>
<dbReference type="CDD" id="cd06581">
    <property type="entry name" value="TM_PBP1_LivM_like"/>
    <property type="match status" value="1"/>
</dbReference>
<keyword evidence="9" id="KW-1185">Reference proteome</keyword>
<feature type="transmembrane region" description="Helical" evidence="7">
    <location>
        <begin position="129"/>
        <end position="146"/>
    </location>
</feature>
<organism evidence="8 9">
    <name type="scientific">Micromonospora inyonensis</name>
    <dbReference type="NCBI Taxonomy" id="47866"/>
    <lineage>
        <taxon>Bacteria</taxon>
        <taxon>Bacillati</taxon>
        <taxon>Actinomycetota</taxon>
        <taxon>Actinomycetes</taxon>
        <taxon>Micromonosporales</taxon>
        <taxon>Micromonosporaceae</taxon>
        <taxon>Micromonospora</taxon>
    </lineage>
</organism>
<feature type="compositionally biased region" description="Basic residues" evidence="6">
    <location>
        <begin position="269"/>
        <end position="282"/>
    </location>
</feature>
<feature type="transmembrane region" description="Helical" evidence="7">
    <location>
        <begin position="176"/>
        <end position="196"/>
    </location>
</feature>
<dbReference type="AlphaFoldDB" id="A0A1C6SKL2"/>
<dbReference type="EMBL" id="FMHU01000002">
    <property type="protein sequence ID" value="SCL29875.1"/>
    <property type="molecule type" value="Genomic_DNA"/>
</dbReference>
<dbReference type="Pfam" id="PF02653">
    <property type="entry name" value="BPD_transp_2"/>
    <property type="match status" value="1"/>
</dbReference>
<feature type="transmembrane region" description="Helical" evidence="7">
    <location>
        <begin position="50"/>
        <end position="69"/>
    </location>
</feature>
<dbReference type="Proteomes" id="UP000198906">
    <property type="component" value="Unassembled WGS sequence"/>
</dbReference>
<dbReference type="GO" id="GO:0015658">
    <property type="term" value="F:branched-chain amino acid transmembrane transporter activity"/>
    <property type="evidence" value="ECO:0007669"/>
    <property type="project" value="InterPro"/>
</dbReference>
<sequence length="369" mass="39405">MTTVVDTEPGAKHTPSALAAVAASPRWLRYALLAAGLAVALWLPNGLYPAVAVDILCWALFAVSVDLLLGFTGLMSFGHAAFWGTSAYVTGLVAIHAGLPFPVAVLLGALAAAALAVPIGYLAVSRTGIYFAMVTLAFAQMVYYVANEWRSVTRGENGLQGVPRELFGLDLTDDYYFYYTALPIALLGLAAAWRIVHSPFGRVLVGIRDNPARARALGYPVRRYKLTAFVLSGFIAGLGGRPVRRGPPVRLAGHPALDHLRQGGDRGGARRHRHPLGRRARRDRPGAAGGLAVLLRLRGDRPGHRWHLRPRRAAVPAGHLGHRGGAGRPLGPWASWVTLVRIPPGRLAETASDQEKPAPGRFPAGGRSP</sequence>
<dbReference type="PANTHER" id="PTHR30482:SF17">
    <property type="entry name" value="ABC TRANSPORTER ATP-BINDING PROTEIN"/>
    <property type="match status" value="1"/>
</dbReference>
<keyword evidence="2" id="KW-1003">Cell membrane</keyword>
<name>A0A1C6SKL2_9ACTN</name>
<dbReference type="STRING" id="47866.GA0074694_5530"/>
<feature type="region of interest" description="Disordered" evidence="6">
    <location>
        <begin position="255"/>
        <end position="284"/>
    </location>
</feature>
<dbReference type="InterPro" id="IPR001851">
    <property type="entry name" value="ABC_transp_permease"/>
</dbReference>